<dbReference type="EMBL" id="HACG01049015">
    <property type="protein sequence ID" value="CEK95880.1"/>
    <property type="molecule type" value="Transcribed_RNA"/>
</dbReference>
<protein>
    <submittedName>
        <fullName evidence="1">Uncharacterized protein</fullName>
    </submittedName>
</protein>
<gene>
    <name evidence="1" type="primary">ORF209270</name>
    <name evidence="2" type="synonym">ORF209292</name>
</gene>
<evidence type="ECO:0000313" key="2">
    <source>
        <dbReference type="EMBL" id="CEK95889.1"/>
    </source>
</evidence>
<organism evidence="1">
    <name type="scientific">Arion vulgaris</name>
    <dbReference type="NCBI Taxonomy" id="1028688"/>
    <lineage>
        <taxon>Eukaryota</taxon>
        <taxon>Metazoa</taxon>
        <taxon>Spiralia</taxon>
        <taxon>Lophotrochozoa</taxon>
        <taxon>Mollusca</taxon>
        <taxon>Gastropoda</taxon>
        <taxon>Heterobranchia</taxon>
        <taxon>Euthyneura</taxon>
        <taxon>Panpulmonata</taxon>
        <taxon>Eupulmonata</taxon>
        <taxon>Stylommatophora</taxon>
        <taxon>Helicina</taxon>
        <taxon>Arionoidea</taxon>
        <taxon>Arionidae</taxon>
        <taxon>Arion</taxon>
    </lineage>
</organism>
<evidence type="ECO:0000313" key="1">
    <source>
        <dbReference type="EMBL" id="CEK95880.1"/>
    </source>
</evidence>
<sequence>MKCHLHLCLACAADMGMYLGYFAQTPSLPYCFIQRNDTVQTFEIKQGLQWMPEDVIEYTHNHQLP</sequence>
<reference evidence="1" key="1">
    <citation type="submission" date="2014-12" db="EMBL/GenBank/DDBJ databases">
        <title>Insight into the proteome of Arion vulgaris.</title>
        <authorList>
            <person name="Aradska J."/>
            <person name="Bulat T."/>
            <person name="Smidak R."/>
            <person name="Sarate P."/>
            <person name="Gangsoo J."/>
            <person name="Sialana F."/>
            <person name="Bilban M."/>
            <person name="Lubec G."/>
        </authorList>
    </citation>
    <scope>NUCLEOTIDE SEQUENCE</scope>
    <source>
        <tissue evidence="1">Skin</tissue>
    </source>
</reference>
<dbReference type="AlphaFoldDB" id="A0A0B7BUQ0"/>
<accession>A0A0B7BUQ0</accession>
<name>A0A0B7BUQ0_9EUPU</name>
<dbReference type="EMBL" id="HACG01049024">
    <property type="protein sequence ID" value="CEK95889.1"/>
    <property type="molecule type" value="Transcribed_RNA"/>
</dbReference>
<proteinExistence type="predicted"/>